<dbReference type="OrthoDB" id="8688418at2"/>
<dbReference type="RefSeq" id="WP_141633238.1">
    <property type="nucleotide sequence ID" value="NZ_VIGB01000003.1"/>
</dbReference>
<evidence type="ECO:0000259" key="5">
    <source>
        <dbReference type="PROSITE" id="PS50977"/>
    </source>
</evidence>
<dbReference type="FunFam" id="1.10.10.60:FF:000141">
    <property type="entry name" value="TetR family transcriptional regulator"/>
    <property type="match status" value="1"/>
</dbReference>
<evidence type="ECO:0000256" key="4">
    <source>
        <dbReference type="PROSITE-ProRule" id="PRU00335"/>
    </source>
</evidence>
<evidence type="ECO:0000256" key="3">
    <source>
        <dbReference type="ARBA" id="ARBA00023163"/>
    </source>
</evidence>
<dbReference type="AlphaFoldDB" id="A0A540W0J2"/>
<name>A0A540W0J2_9ACTN</name>
<dbReference type="EMBL" id="VIGB01000003">
    <property type="protein sequence ID" value="TQF02546.1"/>
    <property type="molecule type" value="Genomic_DNA"/>
</dbReference>
<dbReference type="Proteomes" id="UP000319103">
    <property type="component" value="Unassembled WGS sequence"/>
</dbReference>
<dbReference type="InterPro" id="IPR001647">
    <property type="entry name" value="HTH_TetR"/>
</dbReference>
<dbReference type="InterPro" id="IPR050109">
    <property type="entry name" value="HTH-type_TetR-like_transc_reg"/>
</dbReference>
<keyword evidence="7" id="KW-1185">Reference proteome</keyword>
<dbReference type="GO" id="GO:0045892">
    <property type="term" value="P:negative regulation of DNA-templated transcription"/>
    <property type="evidence" value="ECO:0007669"/>
    <property type="project" value="UniProtKB-ARBA"/>
</dbReference>
<reference evidence="6 7" key="1">
    <citation type="submission" date="2019-06" db="EMBL/GenBank/DDBJ databases">
        <title>Description of Kitasatospora acidophila sp. nov. isolated from pine grove soil, and reclassification of Streptomyces novaecaesareae to Kitasatospora novaeceasareae comb. nov.</title>
        <authorList>
            <person name="Kim M.J."/>
        </authorList>
    </citation>
    <scope>NUCLEOTIDE SEQUENCE [LARGE SCALE GENOMIC DNA]</scope>
    <source>
        <strain evidence="6 7">MMS16-CNU292</strain>
    </source>
</reference>
<dbReference type="PANTHER" id="PTHR30055:SF238">
    <property type="entry name" value="MYCOFACTOCIN BIOSYNTHESIS TRANSCRIPTIONAL REGULATOR MFTR-RELATED"/>
    <property type="match status" value="1"/>
</dbReference>
<dbReference type="PANTHER" id="PTHR30055">
    <property type="entry name" value="HTH-TYPE TRANSCRIPTIONAL REGULATOR RUTR"/>
    <property type="match status" value="1"/>
</dbReference>
<keyword evidence="1" id="KW-0805">Transcription regulation</keyword>
<evidence type="ECO:0000313" key="6">
    <source>
        <dbReference type="EMBL" id="TQF02546.1"/>
    </source>
</evidence>
<accession>A0A540W0J2</accession>
<dbReference type="PRINTS" id="PR00455">
    <property type="entry name" value="HTHTETR"/>
</dbReference>
<dbReference type="PROSITE" id="PS50977">
    <property type="entry name" value="HTH_TETR_2"/>
    <property type="match status" value="1"/>
</dbReference>
<dbReference type="GO" id="GO:0000976">
    <property type="term" value="F:transcription cis-regulatory region binding"/>
    <property type="evidence" value="ECO:0007669"/>
    <property type="project" value="TreeGrafter"/>
</dbReference>
<dbReference type="SUPFAM" id="SSF46689">
    <property type="entry name" value="Homeodomain-like"/>
    <property type="match status" value="1"/>
</dbReference>
<evidence type="ECO:0000313" key="7">
    <source>
        <dbReference type="Proteomes" id="UP000319103"/>
    </source>
</evidence>
<dbReference type="Pfam" id="PF00440">
    <property type="entry name" value="TetR_N"/>
    <property type="match status" value="1"/>
</dbReference>
<dbReference type="PROSITE" id="PS01081">
    <property type="entry name" value="HTH_TETR_1"/>
    <property type="match status" value="1"/>
</dbReference>
<protein>
    <submittedName>
        <fullName evidence="6">TetR family transcriptional regulator</fullName>
    </submittedName>
</protein>
<feature type="domain" description="HTH tetR-type" evidence="5">
    <location>
        <begin position="15"/>
        <end position="75"/>
    </location>
</feature>
<gene>
    <name evidence="6" type="ORF">E6W39_10050</name>
</gene>
<dbReference type="InterPro" id="IPR023772">
    <property type="entry name" value="DNA-bd_HTH_TetR-type_CS"/>
</dbReference>
<sequence length="202" mass="22504">METSEEPGRREQNRLRTHNALVQAANRLFKEQGYEATTVRDIAAAAGVGERTFFRYFPSKESLVVQQVRETIPLLAAEIRKRPAEEPPLVALREAILDMSTWHRTTPAILLVGPQPLSPDLTSRGGRFLLFDMEEAVVGAFMDRLDIPEPELPDRLRAAALGRAGVAALRSVRLAYTRLPEARKHEVDLIELVRIAFAAIGA</sequence>
<proteinExistence type="predicted"/>
<organism evidence="6 7">
    <name type="scientific">Kitasatospora acidiphila</name>
    <dbReference type="NCBI Taxonomy" id="2567942"/>
    <lineage>
        <taxon>Bacteria</taxon>
        <taxon>Bacillati</taxon>
        <taxon>Actinomycetota</taxon>
        <taxon>Actinomycetes</taxon>
        <taxon>Kitasatosporales</taxon>
        <taxon>Streptomycetaceae</taxon>
        <taxon>Kitasatospora</taxon>
    </lineage>
</organism>
<keyword evidence="2 4" id="KW-0238">DNA-binding</keyword>
<comment type="caution">
    <text evidence="6">The sequence shown here is derived from an EMBL/GenBank/DDBJ whole genome shotgun (WGS) entry which is preliminary data.</text>
</comment>
<dbReference type="Gene3D" id="1.10.357.10">
    <property type="entry name" value="Tetracycline Repressor, domain 2"/>
    <property type="match status" value="1"/>
</dbReference>
<dbReference type="InterPro" id="IPR009057">
    <property type="entry name" value="Homeodomain-like_sf"/>
</dbReference>
<evidence type="ECO:0000256" key="1">
    <source>
        <dbReference type="ARBA" id="ARBA00023015"/>
    </source>
</evidence>
<evidence type="ECO:0000256" key="2">
    <source>
        <dbReference type="ARBA" id="ARBA00023125"/>
    </source>
</evidence>
<dbReference type="GO" id="GO:0003700">
    <property type="term" value="F:DNA-binding transcription factor activity"/>
    <property type="evidence" value="ECO:0007669"/>
    <property type="project" value="TreeGrafter"/>
</dbReference>
<feature type="DNA-binding region" description="H-T-H motif" evidence="4">
    <location>
        <begin position="38"/>
        <end position="57"/>
    </location>
</feature>
<keyword evidence="3" id="KW-0804">Transcription</keyword>